<accession>A0AA88SDR2</accession>
<proteinExistence type="inferred from homology"/>
<evidence type="ECO:0000256" key="3">
    <source>
        <dbReference type="ARBA" id="ARBA00022692"/>
    </source>
</evidence>
<evidence type="ECO:0000256" key="11">
    <source>
        <dbReference type="SAM" id="Phobius"/>
    </source>
</evidence>
<feature type="region of interest" description="Disordered" evidence="10">
    <location>
        <begin position="388"/>
        <end position="420"/>
    </location>
</feature>
<keyword evidence="6 11" id="KW-0472">Membrane</keyword>
<feature type="transmembrane region" description="Helical" evidence="11">
    <location>
        <begin position="213"/>
        <end position="236"/>
    </location>
</feature>
<evidence type="ECO:0000256" key="2">
    <source>
        <dbReference type="ARBA" id="ARBA00022475"/>
    </source>
</evidence>
<evidence type="ECO:0000313" key="13">
    <source>
        <dbReference type="EMBL" id="KAK2828434.1"/>
    </source>
</evidence>
<dbReference type="PANTHER" id="PTHR22750">
    <property type="entry name" value="G-PROTEIN COUPLED RECEPTOR"/>
    <property type="match status" value="1"/>
</dbReference>
<evidence type="ECO:0000256" key="8">
    <source>
        <dbReference type="ARBA" id="ARBA00023224"/>
    </source>
</evidence>
<name>A0AA88SDR2_CHASR</name>
<evidence type="ECO:0000256" key="6">
    <source>
        <dbReference type="ARBA" id="ARBA00023136"/>
    </source>
</evidence>
<evidence type="ECO:0000256" key="7">
    <source>
        <dbReference type="ARBA" id="ARBA00023170"/>
    </source>
</evidence>
<evidence type="ECO:0000313" key="14">
    <source>
        <dbReference type="Proteomes" id="UP001187415"/>
    </source>
</evidence>
<evidence type="ECO:0000256" key="10">
    <source>
        <dbReference type="SAM" id="MobiDB-lite"/>
    </source>
</evidence>
<organism evidence="13 14">
    <name type="scientific">Channa striata</name>
    <name type="common">Snakehead murrel</name>
    <name type="synonym">Ophicephalus striatus</name>
    <dbReference type="NCBI Taxonomy" id="64152"/>
    <lineage>
        <taxon>Eukaryota</taxon>
        <taxon>Metazoa</taxon>
        <taxon>Chordata</taxon>
        <taxon>Craniata</taxon>
        <taxon>Vertebrata</taxon>
        <taxon>Euteleostomi</taxon>
        <taxon>Actinopterygii</taxon>
        <taxon>Neopterygii</taxon>
        <taxon>Teleostei</taxon>
        <taxon>Neoteleostei</taxon>
        <taxon>Acanthomorphata</taxon>
        <taxon>Anabantaria</taxon>
        <taxon>Anabantiformes</taxon>
        <taxon>Channoidei</taxon>
        <taxon>Channidae</taxon>
        <taxon>Channa</taxon>
    </lineage>
</organism>
<dbReference type="Pfam" id="PF00001">
    <property type="entry name" value="7tm_1"/>
    <property type="match status" value="1"/>
</dbReference>
<dbReference type="Proteomes" id="UP001187415">
    <property type="component" value="Unassembled WGS sequence"/>
</dbReference>
<evidence type="ECO:0000256" key="1">
    <source>
        <dbReference type="ARBA" id="ARBA00004651"/>
    </source>
</evidence>
<dbReference type="PROSITE" id="PS50262">
    <property type="entry name" value="G_PROTEIN_RECEP_F1_2"/>
    <property type="match status" value="1"/>
</dbReference>
<evidence type="ECO:0000256" key="9">
    <source>
        <dbReference type="RuleBase" id="RU000688"/>
    </source>
</evidence>
<dbReference type="PRINTS" id="PR00237">
    <property type="entry name" value="GPCRRHODOPSN"/>
</dbReference>
<dbReference type="Gene3D" id="1.20.1070.10">
    <property type="entry name" value="Rhodopsin 7-helix transmembrane proteins"/>
    <property type="match status" value="1"/>
</dbReference>
<dbReference type="InterPro" id="IPR000276">
    <property type="entry name" value="GPCR_Rhodpsn"/>
</dbReference>
<dbReference type="SUPFAM" id="SSF81321">
    <property type="entry name" value="Family A G protein-coupled receptor-like"/>
    <property type="match status" value="1"/>
</dbReference>
<dbReference type="GO" id="GO:0004930">
    <property type="term" value="F:G protein-coupled receptor activity"/>
    <property type="evidence" value="ECO:0007669"/>
    <property type="project" value="UniProtKB-KW"/>
</dbReference>
<gene>
    <name evidence="13" type="ORF">Q5P01_019468</name>
</gene>
<comment type="caution">
    <text evidence="13">The sequence shown here is derived from an EMBL/GenBank/DDBJ whole genome shotgun (WGS) entry which is preliminary data.</text>
</comment>
<keyword evidence="4 11" id="KW-1133">Transmembrane helix</keyword>
<dbReference type="InterPro" id="IPR017452">
    <property type="entry name" value="GPCR_Rhodpsn_7TM"/>
</dbReference>
<comment type="similarity">
    <text evidence="9">Belongs to the G-protein coupled receptor 1 family.</text>
</comment>
<dbReference type="AlphaFoldDB" id="A0AA88SDR2"/>
<feature type="transmembrane region" description="Helical" evidence="11">
    <location>
        <begin position="325"/>
        <end position="345"/>
    </location>
</feature>
<evidence type="ECO:0000256" key="5">
    <source>
        <dbReference type="ARBA" id="ARBA00023040"/>
    </source>
</evidence>
<feature type="transmembrane region" description="Helical" evidence="11">
    <location>
        <begin position="129"/>
        <end position="151"/>
    </location>
</feature>
<dbReference type="PROSITE" id="PS00237">
    <property type="entry name" value="G_PROTEIN_RECEP_F1_1"/>
    <property type="match status" value="1"/>
</dbReference>
<keyword evidence="5 9" id="KW-0297">G-protein coupled receptor</keyword>
<evidence type="ECO:0000256" key="4">
    <source>
        <dbReference type="ARBA" id="ARBA00022989"/>
    </source>
</evidence>
<evidence type="ECO:0000259" key="12">
    <source>
        <dbReference type="PROSITE" id="PS50262"/>
    </source>
</evidence>
<dbReference type="GO" id="GO:0005886">
    <property type="term" value="C:plasma membrane"/>
    <property type="evidence" value="ECO:0007669"/>
    <property type="project" value="UniProtKB-SubCell"/>
</dbReference>
<keyword evidence="7 9" id="KW-0675">Receptor</keyword>
<protein>
    <recommendedName>
        <fullName evidence="12">G-protein coupled receptors family 1 profile domain-containing protein</fullName>
    </recommendedName>
</protein>
<feature type="transmembrane region" description="Helical" evidence="11">
    <location>
        <begin position="290"/>
        <end position="313"/>
    </location>
</feature>
<sequence>MSYLTGPVSTEPSSDMTTDCMDNELTYHTNVRPRVMGVILSIAACLIVSTNLLVAAALLKLLLKRSSQSWCFVLNLALADALVGVAITGLATEDFNISNYHFTQEQHNHITATPPANATLPVQGKIRCLIRMAFVASPCTASIMSMFLISLDRYAAIKMPLRYSLLSGKGTAFWSLLALWISSLAVGFLPVMVRQLQTERYDGFCAFFSVIHKVGIIVLFSACFFPVLSVFIYIYLDILKIACSHQKQICQVRQVGSRTADHLHQHCQHHHQNQQQRSGYWSHVKALRTVAVLVGCFLVLWCPFFVVCIVHVLCESCKLKDVLENYLWLLGLFNSLINPLVYAFWQREVRLQLAAMFSCFTGRSLTSGPSGITERCDPQPPVLTQARVSSGDGFNPSLSQRSNRSNEESHSLPISATTSL</sequence>
<feature type="transmembrane region" description="Helical" evidence="11">
    <location>
        <begin position="35"/>
        <end position="59"/>
    </location>
</feature>
<keyword evidence="2" id="KW-1003">Cell membrane</keyword>
<keyword evidence="8 9" id="KW-0807">Transducer</keyword>
<dbReference type="EMBL" id="JAUPFM010000015">
    <property type="protein sequence ID" value="KAK2828434.1"/>
    <property type="molecule type" value="Genomic_DNA"/>
</dbReference>
<comment type="subcellular location">
    <subcellularLocation>
        <location evidence="1">Cell membrane</location>
        <topology evidence="1">Multi-pass membrane protein</topology>
    </subcellularLocation>
</comment>
<feature type="transmembrane region" description="Helical" evidence="11">
    <location>
        <begin position="172"/>
        <end position="193"/>
    </location>
</feature>
<reference evidence="13" key="1">
    <citation type="submission" date="2023-07" db="EMBL/GenBank/DDBJ databases">
        <title>Chromosome-level Genome Assembly of Striped Snakehead (Channa striata).</title>
        <authorList>
            <person name="Liu H."/>
        </authorList>
    </citation>
    <scope>NUCLEOTIDE SEQUENCE</scope>
    <source>
        <strain evidence="13">Gz</strain>
        <tissue evidence="13">Muscle</tissue>
    </source>
</reference>
<keyword evidence="14" id="KW-1185">Reference proteome</keyword>
<feature type="transmembrane region" description="Helical" evidence="11">
    <location>
        <begin position="71"/>
        <end position="91"/>
    </location>
</feature>
<feature type="domain" description="G-protein coupled receptors family 1 profile" evidence="12">
    <location>
        <begin position="50"/>
        <end position="342"/>
    </location>
</feature>
<keyword evidence="3 9" id="KW-0812">Transmembrane</keyword>